<feature type="transmembrane region" description="Helical" evidence="8">
    <location>
        <begin position="275"/>
        <end position="295"/>
    </location>
</feature>
<evidence type="ECO:0000256" key="3">
    <source>
        <dbReference type="ARBA" id="ARBA00022448"/>
    </source>
</evidence>
<evidence type="ECO:0000313" key="9">
    <source>
        <dbReference type="EMBL" id="MYL20583.1"/>
    </source>
</evidence>
<dbReference type="RefSeq" id="WP_160837411.1">
    <property type="nucleotide sequence ID" value="NZ_WMET01000002.1"/>
</dbReference>
<feature type="transmembrane region" description="Helical" evidence="8">
    <location>
        <begin position="236"/>
        <end position="263"/>
    </location>
</feature>
<feature type="transmembrane region" description="Helical" evidence="8">
    <location>
        <begin position="148"/>
        <end position="169"/>
    </location>
</feature>
<evidence type="ECO:0000256" key="7">
    <source>
        <dbReference type="ARBA" id="ARBA00023136"/>
    </source>
</evidence>
<dbReference type="EMBL" id="WMET01000002">
    <property type="protein sequence ID" value="MYL20583.1"/>
    <property type="molecule type" value="Genomic_DNA"/>
</dbReference>
<dbReference type="InterPro" id="IPR000522">
    <property type="entry name" value="ABC_transptr_permease_BtuC"/>
</dbReference>
<keyword evidence="3" id="KW-0813">Transport</keyword>
<keyword evidence="4" id="KW-1003">Cell membrane</keyword>
<evidence type="ECO:0000256" key="5">
    <source>
        <dbReference type="ARBA" id="ARBA00022692"/>
    </source>
</evidence>
<feature type="transmembrane region" description="Helical" evidence="8">
    <location>
        <begin position="7"/>
        <end position="25"/>
    </location>
</feature>
<dbReference type="InterPro" id="IPR037294">
    <property type="entry name" value="ABC_BtuC-like"/>
</dbReference>
<organism evidence="9 10">
    <name type="scientific">Halobacillus litoralis</name>
    <dbReference type="NCBI Taxonomy" id="45668"/>
    <lineage>
        <taxon>Bacteria</taxon>
        <taxon>Bacillati</taxon>
        <taxon>Bacillota</taxon>
        <taxon>Bacilli</taxon>
        <taxon>Bacillales</taxon>
        <taxon>Bacillaceae</taxon>
        <taxon>Halobacillus</taxon>
    </lineage>
</organism>
<evidence type="ECO:0000256" key="2">
    <source>
        <dbReference type="ARBA" id="ARBA00007935"/>
    </source>
</evidence>
<keyword evidence="6 8" id="KW-1133">Transmembrane helix</keyword>
<reference evidence="9 10" key="1">
    <citation type="submission" date="2019-11" db="EMBL/GenBank/DDBJ databases">
        <title>Genome sequences of 17 halophilic strains isolated from different environments.</title>
        <authorList>
            <person name="Furrow R.E."/>
        </authorList>
    </citation>
    <scope>NUCLEOTIDE SEQUENCE [LARGE SCALE GENOMIC DNA]</scope>
    <source>
        <strain evidence="9 10">22511_23_Filter</strain>
    </source>
</reference>
<feature type="transmembrane region" description="Helical" evidence="8">
    <location>
        <begin position="195"/>
        <end position="215"/>
    </location>
</feature>
<dbReference type="PANTHER" id="PTHR30472:SF1">
    <property type="entry name" value="FE(3+) DICITRATE TRANSPORT SYSTEM PERMEASE PROTEIN FECC-RELATED"/>
    <property type="match status" value="1"/>
</dbReference>
<feature type="transmembrane region" description="Helical" evidence="8">
    <location>
        <begin position="115"/>
        <end position="136"/>
    </location>
</feature>
<dbReference type="Pfam" id="PF01032">
    <property type="entry name" value="FecCD"/>
    <property type="match status" value="1"/>
</dbReference>
<name>A0A845DSL0_9BACI</name>
<dbReference type="GO" id="GO:0005886">
    <property type="term" value="C:plasma membrane"/>
    <property type="evidence" value="ECO:0007669"/>
    <property type="project" value="UniProtKB-SubCell"/>
</dbReference>
<accession>A0A845DSL0</accession>
<feature type="transmembrane region" description="Helical" evidence="8">
    <location>
        <begin position="58"/>
        <end position="78"/>
    </location>
</feature>
<evidence type="ECO:0000256" key="8">
    <source>
        <dbReference type="SAM" id="Phobius"/>
    </source>
</evidence>
<proteinExistence type="inferred from homology"/>
<keyword evidence="5 8" id="KW-0812">Transmembrane</keyword>
<feature type="transmembrane region" description="Helical" evidence="8">
    <location>
        <begin position="90"/>
        <end position="109"/>
    </location>
</feature>
<dbReference type="GO" id="GO:0033214">
    <property type="term" value="P:siderophore-iron import into cell"/>
    <property type="evidence" value="ECO:0007669"/>
    <property type="project" value="TreeGrafter"/>
</dbReference>
<evidence type="ECO:0000256" key="4">
    <source>
        <dbReference type="ARBA" id="ARBA00022475"/>
    </source>
</evidence>
<dbReference type="SUPFAM" id="SSF81345">
    <property type="entry name" value="ABC transporter involved in vitamin B12 uptake, BtuC"/>
    <property type="match status" value="1"/>
</dbReference>
<dbReference type="Proteomes" id="UP000460949">
    <property type="component" value="Unassembled WGS sequence"/>
</dbReference>
<comment type="subcellular location">
    <subcellularLocation>
        <location evidence="1">Cell membrane</location>
        <topology evidence="1">Multi-pass membrane protein</topology>
    </subcellularLocation>
</comment>
<dbReference type="AlphaFoldDB" id="A0A845DSL0"/>
<evidence type="ECO:0000256" key="6">
    <source>
        <dbReference type="ARBA" id="ARBA00022989"/>
    </source>
</evidence>
<dbReference type="CDD" id="cd06550">
    <property type="entry name" value="TM_ABC_iron-siderophores_like"/>
    <property type="match status" value="1"/>
</dbReference>
<comment type="similarity">
    <text evidence="2">Belongs to the binding-protein-dependent transport system permease family. FecCD subfamily.</text>
</comment>
<dbReference type="Gene3D" id="1.10.3470.10">
    <property type="entry name" value="ABC transporter involved in vitamin B12 uptake, BtuC"/>
    <property type="match status" value="1"/>
</dbReference>
<keyword evidence="7 8" id="KW-0472">Membrane</keyword>
<evidence type="ECO:0000313" key="10">
    <source>
        <dbReference type="Proteomes" id="UP000460949"/>
    </source>
</evidence>
<feature type="transmembrane region" description="Helical" evidence="8">
    <location>
        <begin position="307"/>
        <end position="324"/>
    </location>
</feature>
<dbReference type="PANTHER" id="PTHR30472">
    <property type="entry name" value="FERRIC ENTEROBACTIN TRANSPORT SYSTEM PERMEASE PROTEIN"/>
    <property type="match status" value="1"/>
</dbReference>
<protein>
    <submittedName>
        <fullName evidence="9">Iron chelate uptake ABC transporter family permease subunit</fullName>
    </submittedName>
</protein>
<comment type="caution">
    <text evidence="9">The sequence shown here is derived from an EMBL/GenBank/DDBJ whole genome shotgun (WGS) entry which is preliminary data.</text>
</comment>
<dbReference type="GO" id="GO:0022857">
    <property type="term" value="F:transmembrane transporter activity"/>
    <property type="evidence" value="ECO:0007669"/>
    <property type="project" value="InterPro"/>
</dbReference>
<gene>
    <name evidence="9" type="ORF">GLW04_11820</name>
</gene>
<evidence type="ECO:0000256" key="1">
    <source>
        <dbReference type="ARBA" id="ARBA00004651"/>
    </source>
</evidence>
<dbReference type="FunFam" id="1.10.3470.10:FF:000001">
    <property type="entry name" value="Vitamin B12 ABC transporter permease BtuC"/>
    <property type="match status" value="1"/>
</dbReference>
<sequence>MRVRKMLLVYGTSFLLLLVGAWFSLKIGAFSFTTEELVHFLREGGSTNEALVLYDVRLPRLIITVLVGANMAVAGALVQSLTQNPLASPSVLGINAGASFFVVAGILFVPSLTGLSLVGAGFLGGALAAGVIFLMSAVLQGGRMLVKIALVGVVIQSLFASGTQSLMLFNEESIHQILVWLTGTVAGSTWEDVKILLPLTALGLIAAVIMSKALSVMSLGEDVARGLGQRVRLQKFAVILLVVVLAGASVAFTGPIGFVGLIVPHIVRYLVGPSHALVLPAGALFGAALLVLADVGSRFISFPSETPVGIVTALIGAPYFIYLARKTQR</sequence>